<dbReference type="PROSITE" id="PS00191">
    <property type="entry name" value="CYTOCHROME_B5_1"/>
    <property type="match status" value="1"/>
</dbReference>
<dbReference type="InterPro" id="IPR001199">
    <property type="entry name" value="Cyt_B5-like_heme/steroid-bd"/>
</dbReference>
<feature type="domain" description="Cytochrome b5 heme-binding" evidence="5">
    <location>
        <begin position="1023"/>
        <end position="1101"/>
    </location>
</feature>
<dbReference type="PROSITE" id="PS50255">
    <property type="entry name" value="CYTOCHROME_B5_2"/>
    <property type="match status" value="1"/>
</dbReference>
<evidence type="ECO:0000256" key="2">
    <source>
        <dbReference type="ARBA" id="ARBA00022723"/>
    </source>
</evidence>
<evidence type="ECO:0000256" key="3">
    <source>
        <dbReference type="ARBA" id="ARBA00023004"/>
    </source>
</evidence>
<protein>
    <recommendedName>
        <fullName evidence="5">Cytochrome b5 heme-binding domain-containing protein</fullName>
    </recommendedName>
</protein>
<dbReference type="AlphaFoldDB" id="A0A9Q0AMI0"/>
<evidence type="ECO:0000313" key="7">
    <source>
        <dbReference type="Proteomes" id="UP000829685"/>
    </source>
</evidence>
<dbReference type="PANTHER" id="PTHR46237">
    <property type="entry name" value="CYTOCHROME B5 REDUCTASE 4 FAMILY MEMBER"/>
    <property type="match status" value="1"/>
</dbReference>
<proteinExistence type="predicted"/>
<dbReference type="SMART" id="SM01117">
    <property type="entry name" value="Cyt-b5"/>
    <property type="match status" value="3"/>
</dbReference>
<dbReference type="InterPro" id="IPR018506">
    <property type="entry name" value="Cyt_B5_heme-BS"/>
</dbReference>
<dbReference type="InterPro" id="IPR036400">
    <property type="entry name" value="Cyt_B5-like_heme/steroid_sf"/>
</dbReference>
<dbReference type="Proteomes" id="UP000829685">
    <property type="component" value="Unassembled WGS sequence"/>
</dbReference>
<evidence type="ECO:0000256" key="4">
    <source>
        <dbReference type="SAM" id="MobiDB-lite"/>
    </source>
</evidence>
<evidence type="ECO:0000313" key="6">
    <source>
        <dbReference type="EMBL" id="KAI1861494.1"/>
    </source>
</evidence>
<dbReference type="Gene3D" id="3.10.120.10">
    <property type="entry name" value="Cytochrome b5-like heme/steroid binding domain"/>
    <property type="match status" value="1"/>
</dbReference>
<name>A0A9Q0AMI0_9PEZI</name>
<evidence type="ECO:0000256" key="1">
    <source>
        <dbReference type="ARBA" id="ARBA00022617"/>
    </source>
</evidence>
<evidence type="ECO:0000259" key="5">
    <source>
        <dbReference type="PROSITE" id="PS50255"/>
    </source>
</evidence>
<dbReference type="GO" id="GO:0004128">
    <property type="term" value="F:cytochrome-b5 reductase activity, acting on NAD(P)H"/>
    <property type="evidence" value="ECO:0007669"/>
    <property type="project" value="TreeGrafter"/>
</dbReference>
<dbReference type="Pfam" id="PF00173">
    <property type="entry name" value="Cyt-b5"/>
    <property type="match status" value="1"/>
</dbReference>
<dbReference type="InterPro" id="IPR051872">
    <property type="entry name" value="Cytochrome_b5/Flavoprotein_Rdt"/>
</dbReference>
<dbReference type="SUPFAM" id="SSF55856">
    <property type="entry name" value="Cytochrome b5-like heme/steroid binding domain"/>
    <property type="match status" value="2"/>
</dbReference>
<keyword evidence="7" id="KW-1185">Reference proteome</keyword>
<keyword evidence="1" id="KW-0349">Heme</keyword>
<keyword evidence="3" id="KW-0408">Iron</keyword>
<feature type="region of interest" description="Disordered" evidence="4">
    <location>
        <begin position="116"/>
        <end position="167"/>
    </location>
</feature>
<reference evidence="6" key="1">
    <citation type="submission" date="2021-03" db="EMBL/GenBank/DDBJ databases">
        <title>Revisited historic fungal species revealed as producer of novel bioactive compounds through whole genome sequencing and comparative genomics.</title>
        <authorList>
            <person name="Vignolle G.A."/>
            <person name="Hochenegger N."/>
            <person name="Mach R.L."/>
            <person name="Mach-Aigner A.R."/>
            <person name="Javad Rahimi M."/>
            <person name="Salim K.A."/>
            <person name="Chan C.M."/>
            <person name="Lim L.B.L."/>
            <person name="Cai F."/>
            <person name="Druzhinina I.S."/>
            <person name="U'Ren J.M."/>
            <person name="Derntl C."/>
        </authorList>
    </citation>
    <scope>NUCLEOTIDE SEQUENCE</scope>
    <source>
        <strain evidence="6">TUCIM 5799</strain>
    </source>
</reference>
<feature type="compositionally biased region" description="Acidic residues" evidence="4">
    <location>
        <begin position="119"/>
        <end position="128"/>
    </location>
</feature>
<dbReference type="GO" id="GO:0046872">
    <property type="term" value="F:metal ion binding"/>
    <property type="evidence" value="ECO:0007669"/>
    <property type="project" value="UniProtKB-KW"/>
</dbReference>
<dbReference type="GO" id="GO:0005737">
    <property type="term" value="C:cytoplasm"/>
    <property type="evidence" value="ECO:0007669"/>
    <property type="project" value="TreeGrafter"/>
</dbReference>
<feature type="region of interest" description="Disordered" evidence="4">
    <location>
        <begin position="300"/>
        <end position="334"/>
    </location>
</feature>
<accession>A0A9Q0AMI0</accession>
<organism evidence="6 7">
    <name type="scientific">Neoarthrinium moseri</name>
    <dbReference type="NCBI Taxonomy" id="1658444"/>
    <lineage>
        <taxon>Eukaryota</taxon>
        <taxon>Fungi</taxon>
        <taxon>Dikarya</taxon>
        <taxon>Ascomycota</taxon>
        <taxon>Pezizomycotina</taxon>
        <taxon>Sordariomycetes</taxon>
        <taxon>Xylariomycetidae</taxon>
        <taxon>Amphisphaeriales</taxon>
        <taxon>Apiosporaceae</taxon>
        <taxon>Neoarthrinium</taxon>
    </lineage>
</organism>
<comment type="caution">
    <text evidence="6">The sequence shown here is derived from an EMBL/GenBank/DDBJ whole genome shotgun (WGS) entry which is preliminary data.</text>
</comment>
<sequence length="1277" mass="146616">MDTNFPIFLGVAYKGYIYITETLGPVLQYYDDYIRAPHRSSPVIAVVPMPRPDNMASDAWADQYWRPGLRADRRRSENARRVWIERLQADLRRQRDREETRQYMEEMVRQAVEEVGQPTDDEAEEEGGLDGVQQDELQPEQGDRGRNGGSQREATRDGGSPRVGDGLVPSLLDGLRHSGLAPYVPLLDPRFYYDLDYMRQQGLGLFPTYEQMDNLFRSERMQQDNMSGLKIRQAAEVQTAYRRTTNWTVDNNKIWENLAVSLELVNRILKLLFKEQNGWLDAVMWGDRLEATLPGVGSASRDPILTPYPPGQSPKHDDAVGLKQRPKAQRPSPAEYVRRFNELSESLILTFKDEFSEDNEGQRMEALTCSILHETIHAIWQCRWPPVGSPRTREPIHACVIYDETKSLLCDAKFMEGEFASELGISFENEIFGGKVSFTGNSRRAGFWYAQGQLGIVFTPWPDPQASFRYNETIQSNSRVTAGASEDYMVNKEQRTAYHVPVYWVSTLLNEESWNWIDDSLGSQALRIPKILFANSTQVVNYSFNRQFSLRLLNVAAEGDTMTRRLVDICKRLREWERQSITSSGWYPQGYLRWQESPWSWQYARQRIEDFRIHHSQRNFAGATYCARRLLMIAGNLVWNPQLGHEYETFWIFEAIARLMFASMPFATSYPMGQPASTWNRVHFPSDAAKRRYPQWTNETFTFPSIIVATPNHIPKINGNTVQSPCDWVESAKDTIQHFDQQQSYAAIRWVRQVWDVLLDLREMRCNRRISDTEWGEFSFRVPDYDPVHWATASGPLTWYRQSVSKYQAENLRALQLDGRVNLTGYMKSPKIQNVSFRMSSSKAETQFEDSMSTKFFHIAEAADKYWIVEPNEDGTLDVFDIKGILKQLQHKDLEFAELVSCGKQGYRLYDSGIARELRASIKTRKPRGKLLQWIRPEEVAEFNGANEMPTFVSFGGDVFDITDFQYASTKERELLHMRPGGVITFGRDYGQDAIVELLLRLKPYRCGLLMPRNPAPRKYQDLKLLTPNTLRSHDNPSDGIYTAIDGVVYDLSGYVDFHPGGRNILKGISGRDGTSEFYKCHNSDLLSSPEYAGLKVGRVITERSPGQIHENEMVLHGLVFNVQDLSNEDQFLHNAILPLLGSDATEKLVSEVASDSQISTRLAHFYDLQRGRVVAKIQAPRELGEVSTDDLARHADPATWDGAWVAVGNQIFDVTSLLRHRGWLQTTSALTEKHAGKEVTYKPLMEWLVKEQSHRIIATLRASKERVHEDVPEYRL</sequence>
<dbReference type="EMBL" id="JAFIMR010000029">
    <property type="protein sequence ID" value="KAI1861494.1"/>
    <property type="molecule type" value="Genomic_DNA"/>
</dbReference>
<dbReference type="GO" id="GO:0020037">
    <property type="term" value="F:heme binding"/>
    <property type="evidence" value="ECO:0007669"/>
    <property type="project" value="InterPro"/>
</dbReference>
<keyword evidence="2" id="KW-0479">Metal-binding</keyword>
<dbReference type="PANTHER" id="PTHR46237:SF1">
    <property type="entry name" value="CYTOCHROME B5 REDUCTASE 4"/>
    <property type="match status" value="1"/>
</dbReference>
<gene>
    <name evidence="6" type="ORF">JX265_009461</name>
</gene>